<evidence type="ECO:0000313" key="6">
    <source>
        <dbReference type="EMBL" id="THD72877.1"/>
    </source>
</evidence>
<dbReference type="InterPro" id="IPR041489">
    <property type="entry name" value="PDZ_6"/>
</dbReference>
<dbReference type="PANTHER" id="PTHR22939:SF129">
    <property type="entry name" value="SERINE PROTEASE HTRA2, MITOCHONDRIAL"/>
    <property type="match status" value="1"/>
</dbReference>
<keyword evidence="4" id="KW-0720">Serine protease</keyword>
<evidence type="ECO:0000256" key="2">
    <source>
        <dbReference type="ARBA" id="ARBA00022670"/>
    </source>
</evidence>
<evidence type="ECO:0000313" key="7">
    <source>
        <dbReference type="Proteomes" id="UP000306113"/>
    </source>
</evidence>
<dbReference type="Pfam" id="PF13365">
    <property type="entry name" value="Trypsin_2"/>
    <property type="match status" value="1"/>
</dbReference>
<dbReference type="Gene3D" id="2.40.10.120">
    <property type="match status" value="1"/>
</dbReference>
<dbReference type="GO" id="GO:0006508">
    <property type="term" value="P:proteolysis"/>
    <property type="evidence" value="ECO:0007669"/>
    <property type="project" value="UniProtKB-KW"/>
</dbReference>
<dbReference type="Pfam" id="PF13180">
    <property type="entry name" value="PDZ_2"/>
    <property type="match status" value="1"/>
</dbReference>
<dbReference type="InterPro" id="IPR001478">
    <property type="entry name" value="PDZ"/>
</dbReference>
<dbReference type="EMBL" id="SSMD01000006">
    <property type="protein sequence ID" value="THD72877.1"/>
    <property type="molecule type" value="Genomic_DNA"/>
</dbReference>
<organism evidence="6 7">
    <name type="scientific">Thalassobius vesicularis</name>
    <dbReference type="NCBI Taxonomy" id="1294297"/>
    <lineage>
        <taxon>Bacteria</taxon>
        <taxon>Pseudomonadati</taxon>
        <taxon>Pseudomonadota</taxon>
        <taxon>Alphaproteobacteria</taxon>
        <taxon>Rhodobacterales</taxon>
        <taxon>Roseobacteraceae</taxon>
        <taxon>Thalassovita</taxon>
    </lineage>
</organism>
<dbReference type="RefSeq" id="WP_136339774.1">
    <property type="nucleotide sequence ID" value="NZ_SSMD01000006.1"/>
</dbReference>
<dbReference type="PRINTS" id="PR00834">
    <property type="entry name" value="PROTEASES2C"/>
</dbReference>
<evidence type="ECO:0000256" key="4">
    <source>
        <dbReference type="ARBA" id="ARBA00022825"/>
    </source>
</evidence>
<dbReference type="PROSITE" id="PS50106">
    <property type="entry name" value="PDZ"/>
    <property type="match status" value="2"/>
</dbReference>
<evidence type="ECO:0000256" key="1">
    <source>
        <dbReference type="ARBA" id="ARBA00010541"/>
    </source>
</evidence>
<keyword evidence="7" id="KW-1185">Reference proteome</keyword>
<gene>
    <name evidence="6" type="ORF">E7681_13200</name>
</gene>
<evidence type="ECO:0000259" key="5">
    <source>
        <dbReference type="PROSITE" id="PS50106"/>
    </source>
</evidence>
<reference evidence="6 7" key="1">
    <citation type="submission" date="2019-04" db="EMBL/GenBank/DDBJ databases">
        <title>Draft genome sequence of Youngimonas vesicularis.</title>
        <authorList>
            <person name="Hameed A."/>
        </authorList>
    </citation>
    <scope>NUCLEOTIDE SEQUENCE [LARGE SCALE GENOMIC DNA]</scope>
    <source>
        <strain evidence="6 7">CC-AMW-E</strain>
    </source>
</reference>
<dbReference type="SMART" id="SM00228">
    <property type="entry name" value="PDZ"/>
    <property type="match status" value="2"/>
</dbReference>
<dbReference type="InterPro" id="IPR009003">
    <property type="entry name" value="Peptidase_S1_PA"/>
</dbReference>
<feature type="domain" description="PDZ" evidence="5">
    <location>
        <begin position="255"/>
        <end position="295"/>
    </location>
</feature>
<dbReference type="Gene3D" id="2.30.42.10">
    <property type="match status" value="2"/>
</dbReference>
<dbReference type="SUPFAM" id="SSF50494">
    <property type="entry name" value="Trypsin-like serine proteases"/>
    <property type="match status" value="1"/>
</dbReference>
<comment type="similarity">
    <text evidence="1">Belongs to the peptidase S1C family.</text>
</comment>
<sequence>MTRMTPNATERGLYARRMRRPLLSLLPMLALCVTLISAIADRAQAGPMLERGLNATLVVETADGDEKFLGSAVLWRDGRLAVTNAHVVKRATRVVLRHRDGRTVVARVIARDEKRDLALIELDEATFGPGLEPALGLPGLGDEVYALGAPLEADQTVTRGIVSVVARQVQAGVPVRYIQHDAAINPGSSGGPLLDGEGRVVGLNARIADGSRLFVGISYAIPAALIDRFIAGDLPEVPDLGVTARPIDARIAAALGLEKGAGVLVDNVNPSSLGARAGLLAGDVVVRVNGRAIVKPGDMAFALDERDGDTVVFEVLRGGEPLMLELELIKHSVDIDDDGTSREIAIIRAYDLARLGLQMGSDGVTVEVISPASPAYLAGLDAGDTILSVNGQPASAELLETLKISRPVLLLVRRPDGRTLHVTVDPWSNGARSQIMGGANVLDPVVVIF</sequence>
<proteinExistence type="inferred from homology"/>
<dbReference type="Proteomes" id="UP000306113">
    <property type="component" value="Unassembled WGS sequence"/>
</dbReference>
<dbReference type="InterPro" id="IPR036034">
    <property type="entry name" value="PDZ_sf"/>
</dbReference>
<feature type="domain" description="PDZ" evidence="5">
    <location>
        <begin position="343"/>
        <end position="426"/>
    </location>
</feature>
<keyword evidence="2" id="KW-0645">Protease</keyword>
<dbReference type="AlphaFoldDB" id="A0A4S3M7R4"/>
<dbReference type="InterPro" id="IPR001940">
    <property type="entry name" value="Peptidase_S1C"/>
</dbReference>
<keyword evidence="3" id="KW-0378">Hydrolase</keyword>
<dbReference type="Pfam" id="PF17820">
    <property type="entry name" value="PDZ_6"/>
    <property type="match status" value="1"/>
</dbReference>
<dbReference type="SUPFAM" id="SSF50156">
    <property type="entry name" value="PDZ domain-like"/>
    <property type="match status" value="2"/>
</dbReference>
<dbReference type="OrthoDB" id="9758917at2"/>
<comment type="caution">
    <text evidence="6">The sequence shown here is derived from an EMBL/GenBank/DDBJ whole genome shotgun (WGS) entry which is preliminary data.</text>
</comment>
<protein>
    <submittedName>
        <fullName evidence="6">PDZ domain-containing protein</fullName>
    </submittedName>
</protein>
<accession>A0A4S3M7R4</accession>
<dbReference type="GO" id="GO:0004252">
    <property type="term" value="F:serine-type endopeptidase activity"/>
    <property type="evidence" value="ECO:0007669"/>
    <property type="project" value="InterPro"/>
</dbReference>
<dbReference type="PANTHER" id="PTHR22939">
    <property type="entry name" value="SERINE PROTEASE FAMILY S1C HTRA-RELATED"/>
    <property type="match status" value="1"/>
</dbReference>
<evidence type="ECO:0000256" key="3">
    <source>
        <dbReference type="ARBA" id="ARBA00022801"/>
    </source>
</evidence>
<name>A0A4S3M7R4_9RHOB</name>